<keyword evidence="3" id="KW-1185">Reference proteome</keyword>
<sequence length="63" mass="6224">MDQKGDTGYNDGANDKDSGKNKTVKGGDAAQGKSGAGGDAGCNDGANTANTNNGVQPGQNPRR</sequence>
<reference evidence="2 3" key="1">
    <citation type="journal article" date="2022" name="Int. J. Syst. Evol. Microbiol.">
        <title>Noviherbaspirillum aridicola sp. nov., isolated from an arid soil in Pakistan.</title>
        <authorList>
            <person name="Khan I.U."/>
            <person name="Saqib M."/>
            <person name="Amin A."/>
            <person name="Hussain F."/>
            <person name="Li L."/>
            <person name="Liu Y.H."/>
            <person name="Fang B.Z."/>
            <person name="Ahmed I."/>
            <person name="Li W.J."/>
        </authorList>
    </citation>
    <scope>NUCLEOTIDE SEQUENCE [LARGE SCALE GENOMIC DNA]</scope>
    <source>
        <strain evidence="2 3">NCCP-691</strain>
    </source>
</reference>
<dbReference type="RefSeq" id="WP_220809783.1">
    <property type="nucleotide sequence ID" value="NZ_BPMK01000016.1"/>
</dbReference>
<accession>A0ABQ4Q9A6</accession>
<name>A0ABQ4Q9A6_9BURK</name>
<protein>
    <submittedName>
        <fullName evidence="2">Uncharacterized protein</fullName>
    </submittedName>
</protein>
<feature type="region of interest" description="Disordered" evidence="1">
    <location>
        <begin position="1"/>
        <end position="63"/>
    </location>
</feature>
<dbReference type="Proteomes" id="UP000887222">
    <property type="component" value="Unassembled WGS sequence"/>
</dbReference>
<comment type="caution">
    <text evidence="2">The sequence shown here is derived from an EMBL/GenBank/DDBJ whole genome shotgun (WGS) entry which is preliminary data.</text>
</comment>
<evidence type="ECO:0000256" key="1">
    <source>
        <dbReference type="SAM" id="MobiDB-lite"/>
    </source>
</evidence>
<proteinExistence type="predicted"/>
<organism evidence="2 3">
    <name type="scientific">Noviherbaspirillum aridicola</name>
    <dbReference type="NCBI Taxonomy" id="2849687"/>
    <lineage>
        <taxon>Bacteria</taxon>
        <taxon>Pseudomonadati</taxon>
        <taxon>Pseudomonadota</taxon>
        <taxon>Betaproteobacteria</taxon>
        <taxon>Burkholderiales</taxon>
        <taxon>Oxalobacteraceae</taxon>
        <taxon>Noviherbaspirillum</taxon>
    </lineage>
</organism>
<evidence type="ECO:0000313" key="2">
    <source>
        <dbReference type="EMBL" id="GIZ53365.1"/>
    </source>
</evidence>
<dbReference type="EMBL" id="BPMK01000016">
    <property type="protein sequence ID" value="GIZ53365.1"/>
    <property type="molecule type" value="Genomic_DNA"/>
</dbReference>
<feature type="compositionally biased region" description="Low complexity" evidence="1">
    <location>
        <begin position="41"/>
        <end position="54"/>
    </location>
</feature>
<evidence type="ECO:0000313" key="3">
    <source>
        <dbReference type="Proteomes" id="UP000887222"/>
    </source>
</evidence>
<gene>
    <name evidence="2" type="ORF">NCCP691_33790</name>
</gene>